<dbReference type="Proteomes" id="UP000307440">
    <property type="component" value="Unassembled WGS sequence"/>
</dbReference>
<dbReference type="AlphaFoldDB" id="A0A5C3KWK1"/>
<accession>A0A5C3KWK1</accession>
<reference evidence="1 2" key="1">
    <citation type="journal article" date="2019" name="Nat. Ecol. Evol.">
        <title>Megaphylogeny resolves global patterns of mushroom evolution.</title>
        <authorList>
            <person name="Varga T."/>
            <person name="Krizsan K."/>
            <person name="Foldi C."/>
            <person name="Dima B."/>
            <person name="Sanchez-Garcia M."/>
            <person name="Sanchez-Ramirez S."/>
            <person name="Szollosi G.J."/>
            <person name="Szarkandi J.G."/>
            <person name="Papp V."/>
            <person name="Albert L."/>
            <person name="Andreopoulos W."/>
            <person name="Angelini C."/>
            <person name="Antonin V."/>
            <person name="Barry K.W."/>
            <person name="Bougher N.L."/>
            <person name="Buchanan P."/>
            <person name="Buyck B."/>
            <person name="Bense V."/>
            <person name="Catcheside P."/>
            <person name="Chovatia M."/>
            <person name="Cooper J."/>
            <person name="Damon W."/>
            <person name="Desjardin D."/>
            <person name="Finy P."/>
            <person name="Geml J."/>
            <person name="Haridas S."/>
            <person name="Hughes K."/>
            <person name="Justo A."/>
            <person name="Karasinski D."/>
            <person name="Kautmanova I."/>
            <person name="Kiss B."/>
            <person name="Kocsube S."/>
            <person name="Kotiranta H."/>
            <person name="LaButti K.M."/>
            <person name="Lechner B.E."/>
            <person name="Liimatainen K."/>
            <person name="Lipzen A."/>
            <person name="Lukacs Z."/>
            <person name="Mihaltcheva S."/>
            <person name="Morgado L.N."/>
            <person name="Niskanen T."/>
            <person name="Noordeloos M.E."/>
            <person name="Ohm R.A."/>
            <person name="Ortiz-Santana B."/>
            <person name="Ovrebo C."/>
            <person name="Racz N."/>
            <person name="Riley R."/>
            <person name="Savchenko A."/>
            <person name="Shiryaev A."/>
            <person name="Soop K."/>
            <person name="Spirin V."/>
            <person name="Szebenyi C."/>
            <person name="Tomsovsky M."/>
            <person name="Tulloss R.E."/>
            <person name="Uehling J."/>
            <person name="Grigoriev I.V."/>
            <person name="Vagvolgyi C."/>
            <person name="Papp T."/>
            <person name="Martin F.M."/>
            <person name="Miettinen O."/>
            <person name="Hibbett D.S."/>
            <person name="Nagy L.G."/>
        </authorList>
    </citation>
    <scope>NUCLEOTIDE SEQUENCE [LARGE SCALE GENOMIC DNA]</scope>
    <source>
        <strain evidence="1 2">CBS 121175</strain>
    </source>
</reference>
<organism evidence="1 2">
    <name type="scientific">Coprinopsis marcescibilis</name>
    <name type="common">Agaric fungus</name>
    <name type="synonym">Psathyrella marcescibilis</name>
    <dbReference type="NCBI Taxonomy" id="230819"/>
    <lineage>
        <taxon>Eukaryota</taxon>
        <taxon>Fungi</taxon>
        <taxon>Dikarya</taxon>
        <taxon>Basidiomycota</taxon>
        <taxon>Agaricomycotina</taxon>
        <taxon>Agaricomycetes</taxon>
        <taxon>Agaricomycetidae</taxon>
        <taxon>Agaricales</taxon>
        <taxon>Agaricineae</taxon>
        <taxon>Psathyrellaceae</taxon>
        <taxon>Coprinopsis</taxon>
    </lineage>
</organism>
<gene>
    <name evidence="1" type="ORF">FA15DRAFT_655602</name>
</gene>
<proteinExistence type="predicted"/>
<dbReference type="EMBL" id="ML210194">
    <property type="protein sequence ID" value="TFK24822.1"/>
    <property type="molecule type" value="Genomic_DNA"/>
</dbReference>
<evidence type="ECO:0000313" key="1">
    <source>
        <dbReference type="EMBL" id="TFK24822.1"/>
    </source>
</evidence>
<evidence type="ECO:0000313" key="2">
    <source>
        <dbReference type="Proteomes" id="UP000307440"/>
    </source>
</evidence>
<sequence length="223" mass="24849">MSAVLPMASFPDAVAKATSGLTHLLANFLECERHSNRYLHLDLESIMCVRLPLAEPPIWHWRTAKSEDDITQALADGSLLLVFNPADPPSVATSTWTLRSKDHRLAKVEMTPFVCQSLCADGYDHFDWDMLIQLLLDSLAIGGALVILGAVESTDVPSRHDVESWYLSSTTPALWNPCFVSRTFYYGRPIETEPNDEFDEDSEDDVVVRNWGSFIAGCQARSS</sequence>
<keyword evidence="2" id="KW-1185">Reference proteome</keyword>
<protein>
    <submittedName>
        <fullName evidence="1">Uncharacterized protein</fullName>
    </submittedName>
</protein>
<name>A0A5C3KWK1_COPMA</name>